<organism evidence="1 2">
    <name type="scientific">Haloterrigena gelatinilytica</name>
    <dbReference type="NCBI Taxonomy" id="2741724"/>
    <lineage>
        <taxon>Archaea</taxon>
        <taxon>Methanobacteriati</taxon>
        <taxon>Methanobacteriota</taxon>
        <taxon>Stenosarchaea group</taxon>
        <taxon>Halobacteria</taxon>
        <taxon>Halobacteriales</taxon>
        <taxon>Natrialbaceae</taxon>
        <taxon>Haloterrigena</taxon>
    </lineage>
</organism>
<protein>
    <submittedName>
        <fullName evidence="1">Uncharacterized protein</fullName>
    </submittedName>
</protein>
<name>A0ABX2LD43_9EURY</name>
<dbReference type="RefSeq" id="WP_174679733.1">
    <property type="nucleotide sequence ID" value="NZ_JABUQZ010000001.1"/>
</dbReference>
<reference evidence="1 2" key="1">
    <citation type="submission" date="2020-06" db="EMBL/GenBank/DDBJ databases">
        <title>Haloterrigena sp. nov., an extremely halophilic archaeon isolated from a saline sediment.</title>
        <authorList>
            <person name="Liu B.-B."/>
        </authorList>
    </citation>
    <scope>NUCLEOTIDE SEQUENCE [LARGE SCALE GENOMIC DNA]</scope>
    <source>
        <strain evidence="1 2">SYSU A558-1</strain>
    </source>
</reference>
<dbReference type="EMBL" id="JABUQZ010000001">
    <property type="protein sequence ID" value="NUC71751.1"/>
    <property type="molecule type" value="Genomic_DNA"/>
</dbReference>
<accession>A0ABX2LD43</accession>
<comment type="caution">
    <text evidence="1">The sequence shown here is derived from an EMBL/GenBank/DDBJ whole genome shotgun (WGS) entry which is preliminary data.</text>
</comment>
<dbReference type="Proteomes" id="UP001016761">
    <property type="component" value="Unassembled WGS sequence"/>
</dbReference>
<evidence type="ECO:0000313" key="1">
    <source>
        <dbReference type="EMBL" id="NUC71751.1"/>
    </source>
</evidence>
<proteinExistence type="predicted"/>
<gene>
    <name evidence="1" type="ORF">HTZ84_05405</name>
</gene>
<sequence>MTDAPTDPEEKAVETVEEKRDLFERIAEADLPISEDIERILEIADGGDE</sequence>
<evidence type="ECO:0000313" key="2">
    <source>
        <dbReference type="Proteomes" id="UP001016761"/>
    </source>
</evidence>
<keyword evidence="2" id="KW-1185">Reference proteome</keyword>